<dbReference type="AlphaFoldDB" id="A0AAD9DE25"/>
<evidence type="ECO:0000313" key="2">
    <source>
        <dbReference type="EMBL" id="KAK1742679.1"/>
    </source>
</evidence>
<gene>
    <name evidence="2" type="ORF">QTG54_006276</name>
</gene>
<feature type="region of interest" description="Disordered" evidence="1">
    <location>
        <begin position="1"/>
        <end position="88"/>
    </location>
</feature>
<protein>
    <submittedName>
        <fullName evidence="2">Uncharacterized protein</fullName>
    </submittedName>
</protein>
<feature type="compositionally biased region" description="Basic and acidic residues" evidence="1">
    <location>
        <begin position="320"/>
        <end position="362"/>
    </location>
</feature>
<accession>A0AAD9DE25</accession>
<evidence type="ECO:0000313" key="3">
    <source>
        <dbReference type="Proteomes" id="UP001224775"/>
    </source>
</evidence>
<feature type="compositionally biased region" description="Gly residues" evidence="1">
    <location>
        <begin position="245"/>
        <end position="254"/>
    </location>
</feature>
<dbReference type="EMBL" id="JATAAI010000010">
    <property type="protein sequence ID" value="KAK1742679.1"/>
    <property type="molecule type" value="Genomic_DNA"/>
</dbReference>
<evidence type="ECO:0000256" key="1">
    <source>
        <dbReference type="SAM" id="MobiDB-lite"/>
    </source>
</evidence>
<feature type="region of interest" description="Disordered" evidence="1">
    <location>
        <begin position="320"/>
        <end position="420"/>
    </location>
</feature>
<feature type="compositionally biased region" description="Basic and acidic residues" evidence="1">
    <location>
        <begin position="403"/>
        <end position="420"/>
    </location>
</feature>
<name>A0AAD9DE25_9STRA</name>
<reference evidence="2" key="1">
    <citation type="submission" date="2023-06" db="EMBL/GenBank/DDBJ databases">
        <title>Survivors Of The Sea: Transcriptome response of Skeletonema marinoi to long-term dormancy.</title>
        <authorList>
            <person name="Pinder M.I.M."/>
            <person name="Kourtchenko O."/>
            <person name="Robertson E.K."/>
            <person name="Larsson T."/>
            <person name="Maumus F."/>
            <person name="Osuna-Cruz C.M."/>
            <person name="Vancaester E."/>
            <person name="Stenow R."/>
            <person name="Vandepoele K."/>
            <person name="Ploug H."/>
            <person name="Bruchert V."/>
            <person name="Godhe A."/>
            <person name="Topel M."/>
        </authorList>
    </citation>
    <scope>NUCLEOTIDE SEQUENCE</scope>
    <source>
        <strain evidence="2">R05AC</strain>
    </source>
</reference>
<proteinExistence type="predicted"/>
<feature type="compositionally biased region" description="Basic and acidic residues" evidence="1">
    <location>
        <begin position="225"/>
        <end position="235"/>
    </location>
</feature>
<feature type="region of interest" description="Disordered" evidence="1">
    <location>
        <begin position="146"/>
        <end position="257"/>
    </location>
</feature>
<feature type="compositionally biased region" description="Low complexity" evidence="1">
    <location>
        <begin position="388"/>
        <end position="397"/>
    </location>
</feature>
<feature type="compositionally biased region" description="Pro residues" evidence="1">
    <location>
        <begin position="51"/>
        <end position="62"/>
    </location>
</feature>
<comment type="caution">
    <text evidence="2">The sequence shown here is derived from an EMBL/GenBank/DDBJ whole genome shotgun (WGS) entry which is preliminary data.</text>
</comment>
<keyword evidence="3" id="KW-1185">Reference proteome</keyword>
<feature type="compositionally biased region" description="Basic and acidic residues" evidence="1">
    <location>
        <begin position="377"/>
        <end position="386"/>
    </location>
</feature>
<dbReference type="Proteomes" id="UP001224775">
    <property type="component" value="Unassembled WGS sequence"/>
</dbReference>
<sequence length="420" mass="47487">MLKNAALMHMKKKKKKEEPPPPTPAAVDKKEEESVEPNSLIDYSNVEIDESPPPSPPPPAPTEMPLSEMPSVDYGDVVSSPPPKELEATVDMDRQQEKDAGFEINSQAVVSPTSVADPPPIVVDFDPFQIDAEQQAKKSVVFLDDDDDSHGEFILHSVSDDATDDMVYPGKKTEEDIDTPPAGTHKKIGSKKEERPSVTVITPERNDRERARSSSSRPRARSSSRHHDIDDDRRRSSSRGARRNSGGGGGGGLFSCGDFDDDISDTFKLITQPLKNFKRCGPNETEAVVKDIKRGTLVKDFQRGTYAVEEYLTDRLTEFRENQKRRAEAHERRRMEFENWRRERDEARREKEEARRERERSRRSIGGGGSRGRRSSRRDDEYDKGSSRRSYSASKSYDYPDDESLRRGGSDLVTERRAMV</sequence>
<organism evidence="2 3">
    <name type="scientific">Skeletonema marinoi</name>
    <dbReference type="NCBI Taxonomy" id="267567"/>
    <lineage>
        <taxon>Eukaryota</taxon>
        <taxon>Sar</taxon>
        <taxon>Stramenopiles</taxon>
        <taxon>Ochrophyta</taxon>
        <taxon>Bacillariophyta</taxon>
        <taxon>Coscinodiscophyceae</taxon>
        <taxon>Thalassiosirophycidae</taxon>
        <taxon>Thalassiosirales</taxon>
        <taxon>Skeletonemataceae</taxon>
        <taxon>Skeletonema</taxon>
        <taxon>Skeletonema marinoi-dohrnii complex</taxon>
    </lineage>
</organism>